<dbReference type="AlphaFoldDB" id="A0A8J7GXT8"/>
<evidence type="ECO:0000313" key="1">
    <source>
        <dbReference type="EMBL" id="MBG6141134.1"/>
    </source>
</evidence>
<evidence type="ECO:0008006" key="3">
    <source>
        <dbReference type="Google" id="ProtNLM"/>
    </source>
</evidence>
<keyword evidence="2" id="KW-1185">Reference proteome</keyword>
<proteinExistence type="predicted"/>
<protein>
    <recommendedName>
        <fullName evidence="3">DUF3168 domain-containing protein</fullName>
    </recommendedName>
</protein>
<comment type="caution">
    <text evidence="1">The sequence shown here is derived from an EMBL/GenBank/DDBJ whole genome shotgun (WGS) entry which is preliminary data.</text>
</comment>
<accession>A0A8J7GXT8</accession>
<dbReference type="RefSeq" id="WP_197007598.1">
    <property type="nucleotide sequence ID" value="NZ_BONS01000046.1"/>
</dbReference>
<name>A0A8J7GXT8_9ACTN</name>
<evidence type="ECO:0000313" key="2">
    <source>
        <dbReference type="Proteomes" id="UP000622552"/>
    </source>
</evidence>
<reference evidence="1" key="1">
    <citation type="submission" date="2020-11" db="EMBL/GenBank/DDBJ databases">
        <title>Sequencing the genomes of 1000 actinobacteria strains.</title>
        <authorList>
            <person name="Klenk H.-P."/>
        </authorList>
    </citation>
    <scope>NUCLEOTIDE SEQUENCE</scope>
    <source>
        <strain evidence="1">DSM 45356</strain>
    </source>
</reference>
<organism evidence="1 2">
    <name type="scientific">Longispora fulva</name>
    <dbReference type="NCBI Taxonomy" id="619741"/>
    <lineage>
        <taxon>Bacteria</taxon>
        <taxon>Bacillati</taxon>
        <taxon>Actinomycetota</taxon>
        <taxon>Actinomycetes</taxon>
        <taxon>Micromonosporales</taxon>
        <taxon>Micromonosporaceae</taxon>
        <taxon>Longispora</taxon>
    </lineage>
</organism>
<dbReference type="Proteomes" id="UP000622552">
    <property type="component" value="Unassembled WGS sequence"/>
</dbReference>
<sequence>MIAEHAAAVLALLRAVPGLVVHDGQVPPGAVPPYVVVYLVGASTGPTTLAGRAEHATTRAYCHAVGANAAAARIVADRVAGALLNARPVIPGCSAGLIRHEQSLPPQRDESTGVLLMDAVAVYRFDSHPA</sequence>
<dbReference type="EMBL" id="JADOUF010000001">
    <property type="protein sequence ID" value="MBG6141134.1"/>
    <property type="molecule type" value="Genomic_DNA"/>
</dbReference>
<gene>
    <name evidence="1" type="ORF">IW245_007328</name>
</gene>